<accession>A0ABD2BRJ2</accession>
<dbReference type="AlphaFoldDB" id="A0ABD2BRJ2"/>
<sequence length="168" mass="18547">MLLSKASRELWTGNGNSNVVRALGLFGGGVETESRAFEANVDGERYYSGVVQEGRGGGELETNRGKEEWKDEEEERRRRWEGEGGPEAVVRGATVYNSCRRPRANRPCPQLPQSCLNLASSSNRDDQVSAPISGSTAFLIFPGRTIDRLRKSGKRNISLEAIAYPRSQ</sequence>
<dbReference type="EMBL" id="JAUDFV010000064">
    <property type="protein sequence ID" value="KAL2735391.1"/>
    <property type="molecule type" value="Genomic_DNA"/>
</dbReference>
<protein>
    <submittedName>
        <fullName evidence="2">Uncharacterized protein</fullName>
    </submittedName>
</protein>
<comment type="caution">
    <text evidence="2">The sequence shown here is derived from an EMBL/GenBank/DDBJ whole genome shotgun (WGS) entry which is preliminary data.</text>
</comment>
<feature type="region of interest" description="Disordered" evidence="1">
    <location>
        <begin position="50"/>
        <end position="83"/>
    </location>
</feature>
<dbReference type="Proteomes" id="UP001607302">
    <property type="component" value="Unassembled WGS sequence"/>
</dbReference>
<organism evidence="2 3">
    <name type="scientific">Vespula squamosa</name>
    <name type="common">Southern yellow jacket</name>
    <name type="synonym">Wasp</name>
    <dbReference type="NCBI Taxonomy" id="30214"/>
    <lineage>
        <taxon>Eukaryota</taxon>
        <taxon>Metazoa</taxon>
        <taxon>Ecdysozoa</taxon>
        <taxon>Arthropoda</taxon>
        <taxon>Hexapoda</taxon>
        <taxon>Insecta</taxon>
        <taxon>Pterygota</taxon>
        <taxon>Neoptera</taxon>
        <taxon>Endopterygota</taxon>
        <taxon>Hymenoptera</taxon>
        <taxon>Apocrita</taxon>
        <taxon>Aculeata</taxon>
        <taxon>Vespoidea</taxon>
        <taxon>Vespidae</taxon>
        <taxon>Vespinae</taxon>
        <taxon>Vespula</taxon>
    </lineage>
</organism>
<feature type="non-terminal residue" evidence="2">
    <location>
        <position position="168"/>
    </location>
</feature>
<proteinExistence type="predicted"/>
<evidence type="ECO:0000313" key="2">
    <source>
        <dbReference type="EMBL" id="KAL2735391.1"/>
    </source>
</evidence>
<reference evidence="2 3" key="1">
    <citation type="journal article" date="2024" name="Ann. Entomol. Soc. Am.">
        <title>Genomic analyses of the southern and eastern yellowjacket wasps (Hymenoptera: Vespidae) reveal evolutionary signatures of social life.</title>
        <authorList>
            <person name="Catto M.A."/>
            <person name="Caine P.B."/>
            <person name="Orr S.E."/>
            <person name="Hunt B.G."/>
            <person name="Goodisman M.A.D."/>
        </authorList>
    </citation>
    <scope>NUCLEOTIDE SEQUENCE [LARGE SCALE GENOMIC DNA]</scope>
    <source>
        <strain evidence="2">233</strain>
        <tissue evidence="2">Head and thorax</tissue>
    </source>
</reference>
<evidence type="ECO:0000256" key="1">
    <source>
        <dbReference type="SAM" id="MobiDB-lite"/>
    </source>
</evidence>
<name>A0ABD2BRJ2_VESSQ</name>
<feature type="compositionally biased region" description="Basic and acidic residues" evidence="1">
    <location>
        <begin position="56"/>
        <end position="82"/>
    </location>
</feature>
<evidence type="ECO:0000313" key="3">
    <source>
        <dbReference type="Proteomes" id="UP001607302"/>
    </source>
</evidence>
<gene>
    <name evidence="2" type="ORF">V1478_003031</name>
</gene>
<keyword evidence="3" id="KW-1185">Reference proteome</keyword>